<reference evidence="2" key="1">
    <citation type="submission" date="2023-10" db="EMBL/GenBank/DDBJ databases">
        <title>Genome assembly of Pristionchus species.</title>
        <authorList>
            <person name="Yoshida K."/>
            <person name="Sommer R.J."/>
        </authorList>
    </citation>
    <scope>NUCLEOTIDE SEQUENCE</scope>
    <source>
        <strain evidence="2">RS0144</strain>
    </source>
</reference>
<evidence type="ECO:0000256" key="1">
    <source>
        <dbReference type="SAM" id="MobiDB-lite"/>
    </source>
</evidence>
<evidence type="ECO:0000313" key="3">
    <source>
        <dbReference type="Proteomes" id="UP001432027"/>
    </source>
</evidence>
<accession>A0AAV5TWF4</accession>
<sequence>MDKPENSDDSIEDRAEDQDEDEPVRHQQSDDEIAAAQLAQMRISAKTLDSKDKEEKPKSDVDQDGKVSSRYISEIVFTFALHKNIRKKVSLVVVLCKKCGDE</sequence>
<feature type="compositionally biased region" description="Basic and acidic residues" evidence="1">
    <location>
        <begin position="48"/>
        <end position="65"/>
    </location>
</feature>
<gene>
    <name evidence="2" type="ORF">PENTCL1PPCAC_20592</name>
</gene>
<evidence type="ECO:0000313" key="2">
    <source>
        <dbReference type="EMBL" id="GMS98417.1"/>
    </source>
</evidence>
<dbReference type="AlphaFoldDB" id="A0AAV5TWF4"/>
<protein>
    <recommendedName>
        <fullName evidence="4">EF-hand domain-containing protein</fullName>
    </recommendedName>
</protein>
<proteinExistence type="predicted"/>
<dbReference type="Proteomes" id="UP001432027">
    <property type="component" value="Unassembled WGS sequence"/>
</dbReference>
<evidence type="ECO:0008006" key="4">
    <source>
        <dbReference type="Google" id="ProtNLM"/>
    </source>
</evidence>
<keyword evidence="3" id="KW-1185">Reference proteome</keyword>
<feature type="region of interest" description="Disordered" evidence="1">
    <location>
        <begin position="44"/>
        <end position="65"/>
    </location>
</feature>
<organism evidence="2 3">
    <name type="scientific">Pristionchus entomophagus</name>
    <dbReference type="NCBI Taxonomy" id="358040"/>
    <lineage>
        <taxon>Eukaryota</taxon>
        <taxon>Metazoa</taxon>
        <taxon>Ecdysozoa</taxon>
        <taxon>Nematoda</taxon>
        <taxon>Chromadorea</taxon>
        <taxon>Rhabditida</taxon>
        <taxon>Rhabditina</taxon>
        <taxon>Diplogasteromorpha</taxon>
        <taxon>Diplogasteroidea</taxon>
        <taxon>Neodiplogasteridae</taxon>
        <taxon>Pristionchus</taxon>
    </lineage>
</organism>
<comment type="caution">
    <text evidence="2">The sequence shown here is derived from an EMBL/GenBank/DDBJ whole genome shotgun (WGS) entry which is preliminary data.</text>
</comment>
<dbReference type="EMBL" id="BTSX01000005">
    <property type="protein sequence ID" value="GMS98417.1"/>
    <property type="molecule type" value="Genomic_DNA"/>
</dbReference>
<name>A0AAV5TWF4_9BILA</name>
<feature type="region of interest" description="Disordered" evidence="1">
    <location>
        <begin position="1"/>
        <end position="31"/>
    </location>
</feature>
<feature type="compositionally biased region" description="Acidic residues" evidence="1">
    <location>
        <begin position="7"/>
        <end position="22"/>
    </location>
</feature>